<accession>A0A2M8PHC8</accession>
<dbReference type="PANTHER" id="PTHR43798:SF31">
    <property type="entry name" value="AB HYDROLASE SUPERFAMILY PROTEIN YCLE"/>
    <property type="match status" value="1"/>
</dbReference>
<evidence type="ECO:0000313" key="6">
    <source>
        <dbReference type="Proteomes" id="UP000229681"/>
    </source>
</evidence>
<dbReference type="AlphaFoldDB" id="A0A2M8PYC3"/>
<dbReference type="InterPro" id="IPR029058">
    <property type="entry name" value="AB_hydrolase_fold"/>
</dbReference>
<proteinExistence type="predicted"/>
<dbReference type="Pfam" id="PF00561">
    <property type="entry name" value="Abhydrolase_1"/>
    <property type="match status" value="1"/>
</dbReference>
<dbReference type="InterPro" id="IPR000073">
    <property type="entry name" value="AB_hydrolase_1"/>
</dbReference>
<feature type="domain" description="AB hydrolase-1" evidence="2">
    <location>
        <begin position="23"/>
        <end position="243"/>
    </location>
</feature>
<organism evidence="4 5">
    <name type="scientific">Candidatus Thermofonsia Clade 1 bacterium</name>
    <dbReference type="NCBI Taxonomy" id="2364210"/>
    <lineage>
        <taxon>Bacteria</taxon>
        <taxon>Bacillati</taxon>
        <taxon>Chloroflexota</taxon>
        <taxon>Candidatus Thermofontia</taxon>
        <taxon>Candidatus Thermofonsia Clade 1</taxon>
    </lineage>
</organism>
<sequence length="261" mass="28402">MPFQAVRDLNMHYLEHGDPGGAPVLLIHGNVSSSAWWQYTLDRLSGSPYRLIAPDLRGRGQTEGPADDWTIETLAQDIRGLVEALQLGKVHLVGHSLGALVAIQYALDYKPEVRSLFLLAPGWVAGDMPAEVADPNRIRMMVENKAILKAALRMTAANHPEAGWEVLESAGLRQQDAASYRTPIALKQWAVASRLRELDGIPTTVARGVHDSVIPESVVLASAQGIPHARYEVIEGATHSPNVEVPDAFVALLRAHLERAS</sequence>
<dbReference type="EMBL" id="PGTM01000022">
    <property type="protein sequence ID" value="PJF36954.1"/>
    <property type="molecule type" value="Genomic_DNA"/>
</dbReference>
<dbReference type="Proteomes" id="UP000228947">
    <property type="component" value="Unassembled WGS sequence"/>
</dbReference>
<accession>A0A2M8PYC3</accession>
<evidence type="ECO:0000313" key="4">
    <source>
        <dbReference type="EMBL" id="PJF42520.1"/>
    </source>
</evidence>
<dbReference type="Proteomes" id="UP000229681">
    <property type="component" value="Unassembled WGS sequence"/>
</dbReference>
<dbReference type="GO" id="GO:0016020">
    <property type="term" value="C:membrane"/>
    <property type="evidence" value="ECO:0007669"/>
    <property type="project" value="TreeGrafter"/>
</dbReference>
<evidence type="ECO:0000259" key="2">
    <source>
        <dbReference type="Pfam" id="PF00561"/>
    </source>
</evidence>
<comment type="caution">
    <text evidence="4">The sequence shown here is derived from an EMBL/GenBank/DDBJ whole genome shotgun (WGS) entry which is preliminary data.</text>
</comment>
<evidence type="ECO:0000313" key="5">
    <source>
        <dbReference type="Proteomes" id="UP000228947"/>
    </source>
</evidence>
<evidence type="ECO:0000313" key="3">
    <source>
        <dbReference type="EMBL" id="PJF36954.1"/>
    </source>
</evidence>
<keyword evidence="1 4" id="KW-0378">Hydrolase</keyword>
<dbReference type="InterPro" id="IPR050266">
    <property type="entry name" value="AB_hydrolase_sf"/>
</dbReference>
<dbReference type="EMBL" id="PGTL01000015">
    <property type="protein sequence ID" value="PJF42520.1"/>
    <property type="molecule type" value="Genomic_DNA"/>
</dbReference>
<dbReference type="SUPFAM" id="SSF53474">
    <property type="entry name" value="alpha/beta-Hydrolases"/>
    <property type="match status" value="1"/>
</dbReference>
<dbReference type="GO" id="GO:0016787">
    <property type="term" value="F:hydrolase activity"/>
    <property type="evidence" value="ECO:0007669"/>
    <property type="project" value="UniProtKB-KW"/>
</dbReference>
<dbReference type="PANTHER" id="PTHR43798">
    <property type="entry name" value="MONOACYLGLYCEROL LIPASE"/>
    <property type="match status" value="1"/>
</dbReference>
<dbReference type="Gene3D" id="3.40.50.1820">
    <property type="entry name" value="alpha/beta hydrolase"/>
    <property type="match status" value="1"/>
</dbReference>
<dbReference type="PRINTS" id="PR00111">
    <property type="entry name" value="ABHYDROLASE"/>
</dbReference>
<evidence type="ECO:0000256" key="1">
    <source>
        <dbReference type="ARBA" id="ARBA00022801"/>
    </source>
</evidence>
<name>A0A2M8PYC3_9CHLR</name>
<reference evidence="5 6" key="1">
    <citation type="submission" date="2017-11" db="EMBL/GenBank/DDBJ databases">
        <title>Evolution of Phototrophy in the Chloroflexi Phylum Driven by Horizontal Gene Transfer.</title>
        <authorList>
            <person name="Ward L.M."/>
            <person name="Hemp J."/>
            <person name="Shih P.M."/>
            <person name="Mcglynn S.E."/>
            <person name="Fischer W."/>
        </authorList>
    </citation>
    <scope>NUCLEOTIDE SEQUENCE [LARGE SCALE GENOMIC DNA]</scope>
    <source>
        <strain evidence="4">CP1_1M</strain>
        <strain evidence="3">JP3_13</strain>
    </source>
</reference>
<protein>
    <submittedName>
        <fullName evidence="4">Alpha/beta hydrolase</fullName>
    </submittedName>
</protein>
<gene>
    <name evidence="3" type="ORF">CUN49_02825</name>
    <name evidence="4" type="ORF">CUN50_03855</name>
</gene>